<dbReference type="PANTHER" id="PTHR43161">
    <property type="entry name" value="SORBITOL DEHYDROGENASE"/>
    <property type="match status" value="1"/>
</dbReference>
<keyword evidence="3" id="KW-0479">Metal-binding</keyword>
<comment type="similarity">
    <text evidence="2">Belongs to the zinc-containing alcohol dehydrogenase family.</text>
</comment>
<dbReference type="SUPFAM" id="SSF50129">
    <property type="entry name" value="GroES-like"/>
    <property type="match status" value="1"/>
</dbReference>
<name>A0A9X3MQ98_9ACTN</name>
<evidence type="ECO:0000313" key="7">
    <source>
        <dbReference type="EMBL" id="MDA0160330.1"/>
    </source>
</evidence>
<reference evidence="7" key="1">
    <citation type="submission" date="2022-10" db="EMBL/GenBank/DDBJ databases">
        <title>The WGS of Solirubrobacter ginsenosidimutans DSM 21036.</title>
        <authorList>
            <person name="Jiang Z."/>
        </authorList>
    </citation>
    <scope>NUCLEOTIDE SEQUENCE</scope>
    <source>
        <strain evidence="7">DSM 21036</strain>
    </source>
</reference>
<feature type="domain" description="Enoyl reductase (ER)" evidence="6">
    <location>
        <begin position="7"/>
        <end position="334"/>
    </location>
</feature>
<dbReference type="RefSeq" id="WP_270039114.1">
    <property type="nucleotide sequence ID" value="NZ_JAPDOD010000005.1"/>
</dbReference>
<dbReference type="InterPro" id="IPR011032">
    <property type="entry name" value="GroES-like_sf"/>
</dbReference>
<organism evidence="7 8">
    <name type="scientific">Solirubrobacter ginsenosidimutans</name>
    <dbReference type="NCBI Taxonomy" id="490573"/>
    <lineage>
        <taxon>Bacteria</taxon>
        <taxon>Bacillati</taxon>
        <taxon>Actinomycetota</taxon>
        <taxon>Thermoleophilia</taxon>
        <taxon>Solirubrobacterales</taxon>
        <taxon>Solirubrobacteraceae</taxon>
        <taxon>Solirubrobacter</taxon>
    </lineage>
</organism>
<dbReference type="Pfam" id="PF00107">
    <property type="entry name" value="ADH_zinc_N"/>
    <property type="match status" value="1"/>
</dbReference>
<gene>
    <name evidence="7" type="ORF">OM076_08645</name>
</gene>
<dbReference type="AlphaFoldDB" id="A0A9X3MQ98"/>
<keyword evidence="5" id="KW-0560">Oxidoreductase</keyword>
<comment type="cofactor">
    <cofactor evidence="1">
        <name>Zn(2+)</name>
        <dbReference type="ChEBI" id="CHEBI:29105"/>
    </cofactor>
</comment>
<dbReference type="InterPro" id="IPR013154">
    <property type="entry name" value="ADH-like_N"/>
</dbReference>
<dbReference type="InterPro" id="IPR013149">
    <property type="entry name" value="ADH-like_C"/>
</dbReference>
<keyword evidence="4" id="KW-0862">Zinc</keyword>
<dbReference type="InterPro" id="IPR020843">
    <property type="entry name" value="ER"/>
</dbReference>
<evidence type="ECO:0000256" key="2">
    <source>
        <dbReference type="ARBA" id="ARBA00008072"/>
    </source>
</evidence>
<accession>A0A9X3MQ98</accession>
<evidence type="ECO:0000256" key="4">
    <source>
        <dbReference type="ARBA" id="ARBA00022833"/>
    </source>
</evidence>
<dbReference type="SMART" id="SM00829">
    <property type="entry name" value="PKS_ER"/>
    <property type="match status" value="1"/>
</dbReference>
<dbReference type="Gene3D" id="3.90.180.10">
    <property type="entry name" value="Medium-chain alcohol dehydrogenases, catalytic domain"/>
    <property type="match status" value="1"/>
</dbReference>
<dbReference type="Proteomes" id="UP001149140">
    <property type="component" value="Unassembled WGS sequence"/>
</dbReference>
<evidence type="ECO:0000256" key="5">
    <source>
        <dbReference type="ARBA" id="ARBA00023002"/>
    </source>
</evidence>
<evidence type="ECO:0000313" key="8">
    <source>
        <dbReference type="Proteomes" id="UP001149140"/>
    </source>
</evidence>
<evidence type="ECO:0000256" key="1">
    <source>
        <dbReference type="ARBA" id="ARBA00001947"/>
    </source>
</evidence>
<dbReference type="EMBL" id="JAPDOD010000005">
    <property type="protein sequence ID" value="MDA0160330.1"/>
    <property type="molecule type" value="Genomic_DNA"/>
</dbReference>
<proteinExistence type="inferred from homology"/>
<dbReference type="InterPro" id="IPR036291">
    <property type="entry name" value="NAD(P)-bd_dom_sf"/>
</dbReference>
<keyword evidence="8" id="KW-1185">Reference proteome</keyword>
<dbReference type="GO" id="GO:0016491">
    <property type="term" value="F:oxidoreductase activity"/>
    <property type="evidence" value="ECO:0007669"/>
    <property type="project" value="UniProtKB-KW"/>
</dbReference>
<sequence length="336" mass="35025">MRAVRWQANETLELADLPEPTPEPGQAVVEIAACGICGSDLHTFAHGLLAHPGMVLGHEFAGTVLQAPGVDGLEPGQRVTARALIPCGHCDACWAGDLHLCAGGAAQIIGYGFDGAFSERVLIPRAIVGETVFALPDNVSDEGGALVEPLAVALRAVRRCGDVTGKTVLVLGAGMIGLGATRFLKLAGAQRIVVADLSALRREAAIDMGAHAVVDPTSERPSDAVGRRADVVLEAAGAAATLSEALRAVRPGGIVTIAAVFGRKIEVPIDRFTEKELDVRGSFAYRDEFPAVIEALASGDVDADTFISHRFSLADAGEAFRTQLDKDVSLKVLVTP</sequence>
<dbReference type="Pfam" id="PF08240">
    <property type="entry name" value="ADH_N"/>
    <property type="match status" value="1"/>
</dbReference>
<protein>
    <submittedName>
        <fullName evidence="7">Alcohol dehydrogenase catalytic domain-containing protein</fullName>
    </submittedName>
</protein>
<dbReference type="Gene3D" id="3.40.50.720">
    <property type="entry name" value="NAD(P)-binding Rossmann-like Domain"/>
    <property type="match status" value="1"/>
</dbReference>
<comment type="caution">
    <text evidence="7">The sequence shown here is derived from an EMBL/GenBank/DDBJ whole genome shotgun (WGS) entry which is preliminary data.</text>
</comment>
<dbReference type="GO" id="GO:0046872">
    <property type="term" value="F:metal ion binding"/>
    <property type="evidence" value="ECO:0007669"/>
    <property type="project" value="UniProtKB-KW"/>
</dbReference>
<dbReference type="SUPFAM" id="SSF51735">
    <property type="entry name" value="NAD(P)-binding Rossmann-fold domains"/>
    <property type="match status" value="1"/>
</dbReference>
<evidence type="ECO:0000256" key="3">
    <source>
        <dbReference type="ARBA" id="ARBA00022723"/>
    </source>
</evidence>
<evidence type="ECO:0000259" key="6">
    <source>
        <dbReference type="SMART" id="SM00829"/>
    </source>
</evidence>